<dbReference type="OrthoDB" id="3509362at2759"/>
<name>A0A9Q0YBF7_HOLLE</name>
<comment type="caution">
    <text evidence="10">The sequence shown here is derived from an EMBL/GenBank/DDBJ whole genome shotgun (WGS) entry which is preliminary data.</text>
</comment>
<evidence type="ECO:0000256" key="2">
    <source>
        <dbReference type="ARBA" id="ARBA00022516"/>
    </source>
</evidence>
<keyword evidence="4" id="KW-0521">NADP</keyword>
<dbReference type="GO" id="GO:0004312">
    <property type="term" value="F:fatty acid synthase activity"/>
    <property type="evidence" value="ECO:0007669"/>
    <property type="project" value="TreeGrafter"/>
</dbReference>
<dbReference type="PANTHER" id="PTHR43775:SF7">
    <property type="entry name" value="FATTY ACID SYNTHASE"/>
    <property type="match status" value="1"/>
</dbReference>
<dbReference type="CDD" id="cd05195">
    <property type="entry name" value="enoyl_red"/>
    <property type="match status" value="1"/>
</dbReference>
<dbReference type="InterPro" id="IPR011032">
    <property type="entry name" value="GroES-like_sf"/>
</dbReference>
<evidence type="ECO:0000313" key="10">
    <source>
        <dbReference type="EMBL" id="KAJ8018446.1"/>
    </source>
</evidence>
<dbReference type="Proteomes" id="UP001152320">
    <property type="component" value="Unassembled WGS sequence"/>
</dbReference>
<organism evidence="10 11">
    <name type="scientific">Holothuria leucospilota</name>
    <name type="common">Black long sea cucumber</name>
    <name type="synonym">Mertensiothuria leucospilota</name>
    <dbReference type="NCBI Taxonomy" id="206669"/>
    <lineage>
        <taxon>Eukaryota</taxon>
        <taxon>Metazoa</taxon>
        <taxon>Echinodermata</taxon>
        <taxon>Eleutherozoa</taxon>
        <taxon>Echinozoa</taxon>
        <taxon>Holothuroidea</taxon>
        <taxon>Aspidochirotacea</taxon>
        <taxon>Aspidochirotida</taxon>
        <taxon>Holothuriidae</taxon>
        <taxon>Holothuria</taxon>
    </lineage>
</organism>
<dbReference type="InterPro" id="IPR036291">
    <property type="entry name" value="NAD(P)-bd_dom_sf"/>
</dbReference>
<keyword evidence="7" id="KW-0275">Fatty acid biosynthesis</keyword>
<sequence>MYFVHHRCLFNTSQDSDSFTPLTELPQMQQLLKTDLVMNIFKNGCWGSYRHRFLNEGNHYLSIPTFPEELFTTPKNAYVDVLCPGDFSSLQWIQSPDDLKSGERCTVHYSSLNFRDVMLASGKVPRRSLPGKIITFAVENVVHKECLIGVEFAGHNSEGKRVMGIVEGQGIASHIYTEPCWLFDVPESWTLEDAATVPTAYCSVFYALVVRGQMKAGESILIHSGSGGVGQAAIAVALSYGCKVYTTVGGYIVTFTV</sequence>
<proteinExistence type="predicted"/>
<dbReference type="InterPro" id="IPR020843">
    <property type="entry name" value="ER"/>
</dbReference>
<keyword evidence="8" id="KW-0511">Multifunctional enzyme</keyword>
<dbReference type="InterPro" id="IPR049391">
    <property type="entry name" value="FAS_pseudo-KR"/>
</dbReference>
<dbReference type="PANTHER" id="PTHR43775">
    <property type="entry name" value="FATTY ACID SYNTHASE"/>
    <property type="match status" value="1"/>
</dbReference>
<evidence type="ECO:0000259" key="9">
    <source>
        <dbReference type="SMART" id="SM00829"/>
    </source>
</evidence>
<dbReference type="GO" id="GO:0016491">
    <property type="term" value="F:oxidoreductase activity"/>
    <property type="evidence" value="ECO:0007669"/>
    <property type="project" value="UniProtKB-KW"/>
</dbReference>
<dbReference type="SUPFAM" id="SSF51735">
    <property type="entry name" value="NAD(P)-binding Rossmann-fold domains"/>
    <property type="match status" value="1"/>
</dbReference>
<evidence type="ECO:0000256" key="4">
    <source>
        <dbReference type="ARBA" id="ARBA00022857"/>
    </source>
</evidence>
<keyword evidence="6" id="KW-0443">Lipid metabolism</keyword>
<protein>
    <submittedName>
        <fullName evidence="10">Fatty acid synthase</fullName>
    </submittedName>
</protein>
<dbReference type="GO" id="GO:0006633">
    <property type="term" value="P:fatty acid biosynthetic process"/>
    <property type="evidence" value="ECO:0007669"/>
    <property type="project" value="UniProtKB-KW"/>
</dbReference>
<gene>
    <name evidence="10" type="ORF">HOLleu_43565</name>
</gene>
<evidence type="ECO:0000313" key="11">
    <source>
        <dbReference type="Proteomes" id="UP001152320"/>
    </source>
</evidence>
<keyword evidence="2" id="KW-0444">Lipid biosynthesis</keyword>
<keyword evidence="11" id="KW-1185">Reference proteome</keyword>
<feature type="domain" description="Enoyl reductase (ER)" evidence="9">
    <location>
        <begin position="85"/>
        <end position="257"/>
    </location>
</feature>
<evidence type="ECO:0000256" key="6">
    <source>
        <dbReference type="ARBA" id="ARBA00023098"/>
    </source>
</evidence>
<evidence type="ECO:0000256" key="8">
    <source>
        <dbReference type="ARBA" id="ARBA00023268"/>
    </source>
</evidence>
<evidence type="ECO:0000256" key="1">
    <source>
        <dbReference type="ARBA" id="ARBA00022450"/>
    </source>
</evidence>
<dbReference type="EMBL" id="JAIZAY010000362">
    <property type="protein sequence ID" value="KAJ8018446.1"/>
    <property type="molecule type" value="Genomic_DNA"/>
</dbReference>
<keyword evidence="1" id="KW-0596">Phosphopantetheine</keyword>
<dbReference type="Gene3D" id="3.90.180.10">
    <property type="entry name" value="Medium-chain alcohol dehydrogenases, catalytic domain"/>
    <property type="match status" value="1"/>
</dbReference>
<dbReference type="InterPro" id="IPR050091">
    <property type="entry name" value="PKS_NRPS_Biosynth_Enz"/>
</dbReference>
<dbReference type="Pfam" id="PF21149">
    <property type="entry name" value="FAS_pseudo-KR"/>
    <property type="match status" value="1"/>
</dbReference>
<accession>A0A9Q0YBF7</accession>
<dbReference type="SUPFAM" id="SSF50129">
    <property type="entry name" value="GroES-like"/>
    <property type="match status" value="1"/>
</dbReference>
<evidence type="ECO:0000256" key="7">
    <source>
        <dbReference type="ARBA" id="ARBA00023160"/>
    </source>
</evidence>
<dbReference type="SMART" id="SM00829">
    <property type="entry name" value="PKS_ER"/>
    <property type="match status" value="1"/>
</dbReference>
<keyword evidence="3" id="KW-0276">Fatty acid metabolism</keyword>
<keyword evidence="5" id="KW-0560">Oxidoreductase</keyword>
<evidence type="ECO:0000256" key="3">
    <source>
        <dbReference type="ARBA" id="ARBA00022832"/>
    </source>
</evidence>
<evidence type="ECO:0000256" key="5">
    <source>
        <dbReference type="ARBA" id="ARBA00023002"/>
    </source>
</evidence>
<reference evidence="10" key="1">
    <citation type="submission" date="2021-10" db="EMBL/GenBank/DDBJ databases">
        <title>Tropical sea cucumber genome reveals ecological adaptation and Cuvierian tubules defense mechanism.</title>
        <authorList>
            <person name="Chen T."/>
        </authorList>
    </citation>
    <scope>NUCLEOTIDE SEQUENCE</scope>
    <source>
        <strain evidence="10">Nanhai2018</strain>
        <tissue evidence="10">Muscle</tissue>
    </source>
</reference>
<dbReference type="AlphaFoldDB" id="A0A9Q0YBF7"/>